<keyword evidence="2" id="KW-0472">Membrane</keyword>
<dbReference type="RefSeq" id="WP_184483485.1">
    <property type="nucleotide sequence ID" value="NZ_JACHIV010000001.1"/>
</dbReference>
<feature type="compositionally biased region" description="Pro residues" evidence="1">
    <location>
        <begin position="54"/>
        <end position="77"/>
    </location>
</feature>
<organism evidence="3 4">
    <name type="scientific">Saccharopolyspora gloriosae</name>
    <dbReference type="NCBI Taxonomy" id="455344"/>
    <lineage>
        <taxon>Bacteria</taxon>
        <taxon>Bacillati</taxon>
        <taxon>Actinomycetota</taxon>
        <taxon>Actinomycetes</taxon>
        <taxon>Pseudonocardiales</taxon>
        <taxon>Pseudonocardiaceae</taxon>
        <taxon>Saccharopolyspora</taxon>
    </lineage>
</organism>
<accession>A0A840NVV2</accession>
<evidence type="ECO:0000256" key="2">
    <source>
        <dbReference type="SAM" id="Phobius"/>
    </source>
</evidence>
<evidence type="ECO:0000313" key="4">
    <source>
        <dbReference type="Proteomes" id="UP000580474"/>
    </source>
</evidence>
<comment type="caution">
    <text evidence="3">The sequence shown here is derived from an EMBL/GenBank/DDBJ whole genome shotgun (WGS) entry which is preliminary data.</text>
</comment>
<keyword evidence="2" id="KW-1133">Transmembrane helix</keyword>
<keyword evidence="4" id="KW-1185">Reference proteome</keyword>
<feature type="region of interest" description="Disordered" evidence="1">
    <location>
        <begin position="49"/>
        <end position="81"/>
    </location>
</feature>
<dbReference type="Proteomes" id="UP000580474">
    <property type="component" value="Unassembled WGS sequence"/>
</dbReference>
<name>A0A840NVV2_9PSEU</name>
<evidence type="ECO:0000256" key="1">
    <source>
        <dbReference type="SAM" id="MobiDB-lite"/>
    </source>
</evidence>
<dbReference type="EMBL" id="JACHIV010000001">
    <property type="protein sequence ID" value="MBB5072257.1"/>
    <property type="molecule type" value="Genomic_DNA"/>
</dbReference>
<keyword evidence="2" id="KW-0812">Transmembrane</keyword>
<reference evidence="3 4" key="1">
    <citation type="submission" date="2020-08" db="EMBL/GenBank/DDBJ databases">
        <title>Sequencing the genomes of 1000 actinobacteria strains.</title>
        <authorList>
            <person name="Klenk H.-P."/>
        </authorList>
    </citation>
    <scope>NUCLEOTIDE SEQUENCE [LARGE SCALE GENOMIC DNA]</scope>
    <source>
        <strain evidence="3 4">DSM 45582</strain>
    </source>
</reference>
<dbReference type="AlphaFoldDB" id="A0A840NVV2"/>
<proteinExistence type="predicted"/>
<feature type="transmembrane region" description="Helical" evidence="2">
    <location>
        <begin position="18"/>
        <end position="43"/>
    </location>
</feature>
<gene>
    <name evidence="3" type="ORF">BJ969_005345</name>
</gene>
<protein>
    <submittedName>
        <fullName evidence="3">Uncharacterized protein</fullName>
    </submittedName>
</protein>
<sequence length="209" mass="22136">MLDPIGPLPREVYWRRRALAIGAILLVIALVLWGVAILAGALAPERTAAEPAPQAAPPPAQPHGPPAPAAPPPPPPCADQDLRLAAEPVDDSYPAGEPIALRMVLTNASSKSCVRDTNRMLREIVVSTSDGTRFWSSNDCQVESTNETPLLEPGESVRNEIEWTGVSSTRDATPKQCAAEHDTAVAGDYVVGARLEGLISQPVPFKITG</sequence>
<evidence type="ECO:0000313" key="3">
    <source>
        <dbReference type="EMBL" id="MBB5072257.1"/>
    </source>
</evidence>